<dbReference type="AlphaFoldDB" id="A0AA39FMI1"/>
<keyword evidence="2 8" id="KW-0479">Metal-binding</keyword>
<comment type="caution">
    <text evidence="11">The sequence shown here is derived from an EMBL/GenBank/DDBJ whole genome shotgun (WGS) entry which is preliminary data.</text>
</comment>
<dbReference type="Pfam" id="PF17771">
    <property type="entry name" value="ADAMTS_CR_2"/>
    <property type="match status" value="1"/>
</dbReference>
<organism evidence="11 12">
    <name type="scientific">Microctonus aethiopoides</name>
    <dbReference type="NCBI Taxonomy" id="144406"/>
    <lineage>
        <taxon>Eukaryota</taxon>
        <taxon>Metazoa</taxon>
        <taxon>Ecdysozoa</taxon>
        <taxon>Arthropoda</taxon>
        <taxon>Hexapoda</taxon>
        <taxon>Insecta</taxon>
        <taxon>Pterygota</taxon>
        <taxon>Neoptera</taxon>
        <taxon>Endopterygota</taxon>
        <taxon>Hymenoptera</taxon>
        <taxon>Apocrita</taxon>
        <taxon>Ichneumonoidea</taxon>
        <taxon>Braconidae</taxon>
        <taxon>Euphorinae</taxon>
        <taxon>Microctonus</taxon>
    </lineage>
</organism>
<sequence>MGFMKPNLVIGWLALFIMPVTYTQKIHEEMNQREREQLFLSPNVPDYEVVPIHWPRLQKRDAQNRSFIQFKAFGEHIKLWLNPTEGFLVGRNTPIYAAKSGPNGTIIDELPNIMYNMATLYEELPRAISLAVSINHAGKREISGVIGTKNLGIQSLPKRLVKKVKKYRRSLDDIPKSDYRDYHYHIVYKIASTHPMKPFRNSMTPKQRLKRFIPSVVYPEILVVIGYDMLELFHRSIFEIVRYTLAFWNGVDMQYRNLENPKYRLNIAGILVAQDPKALEYMTKSTYNDQKLDLDKTFVDFGKWLFKQDQYIPVNNYDAAITMTSYMLADETFNKSGLSIAGSSHRSSVCTVFPYEEDMDKTGIVYDNGGFIGIPTAAHELGHLLGARHDNFDDNGCQNDHGYIMATVTSITNNSADWSNCSLSDFQSFLESKTSDATCLFNIPNQAGNVIPRYLPGKMMDANKQCQMMGATHAHINETICQNLICVTSRHRLITDIIPAADGTSCGIGKLCLHRQCISENEIN</sequence>
<gene>
    <name evidence="11" type="ORF">PV328_005362</name>
</gene>
<evidence type="ECO:0000256" key="9">
    <source>
        <dbReference type="SAM" id="SignalP"/>
    </source>
</evidence>
<dbReference type="InterPro" id="IPR024079">
    <property type="entry name" value="MetalloPept_cat_dom_sf"/>
</dbReference>
<comment type="caution">
    <text evidence="8">Lacks conserved residue(s) required for the propagation of feature annotation.</text>
</comment>
<evidence type="ECO:0000256" key="8">
    <source>
        <dbReference type="PROSITE-ProRule" id="PRU00276"/>
    </source>
</evidence>
<evidence type="ECO:0000256" key="6">
    <source>
        <dbReference type="ARBA" id="ARBA00023157"/>
    </source>
</evidence>
<feature type="active site" evidence="8">
    <location>
        <position position="380"/>
    </location>
</feature>
<evidence type="ECO:0000256" key="5">
    <source>
        <dbReference type="ARBA" id="ARBA00023049"/>
    </source>
</evidence>
<dbReference type="InterPro" id="IPR041645">
    <property type="entry name" value="ADAMTS_CR_2"/>
</dbReference>
<keyword evidence="6" id="KW-1015">Disulfide bond</keyword>
<evidence type="ECO:0000256" key="3">
    <source>
        <dbReference type="ARBA" id="ARBA00022801"/>
    </source>
</evidence>
<dbReference type="Gene3D" id="3.40.390.10">
    <property type="entry name" value="Collagenase (Catalytic Domain)"/>
    <property type="match status" value="1"/>
</dbReference>
<evidence type="ECO:0000313" key="12">
    <source>
        <dbReference type="Proteomes" id="UP001168990"/>
    </source>
</evidence>
<keyword evidence="9" id="KW-0732">Signal</keyword>
<dbReference type="Proteomes" id="UP001168990">
    <property type="component" value="Unassembled WGS sequence"/>
</dbReference>
<evidence type="ECO:0000256" key="2">
    <source>
        <dbReference type="ARBA" id="ARBA00022723"/>
    </source>
</evidence>
<name>A0AA39FMI1_9HYME</name>
<dbReference type="PANTHER" id="PTHR11905:SF249">
    <property type="entry name" value="SOL NARAE, ISOFORM C"/>
    <property type="match status" value="1"/>
</dbReference>
<dbReference type="InterPro" id="IPR001590">
    <property type="entry name" value="Peptidase_M12B"/>
</dbReference>
<protein>
    <recommendedName>
        <fullName evidence="10">Peptidase M12B domain-containing protein</fullName>
    </recommendedName>
</protein>
<evidence type="ECO:0000259" key="10">
    <source>
        <dbReference type="PROSITE" id="PS50215"/>
    </source>
</evidence>
<keyword evidence="5" id="KW-0482">Metalloprotease</keyword>
<dbReference type="PANTHER" id="PTHR11905">
    <property type="entry name" value="ADAM A DISINTEGRIN AND METALLOPROTEASE DOMAIN"/>
    <property type="match status" value="1"/>
</dbReference>
<dbReference type="Pfam" id="PF01421">
    <property type="entry name" value="Reprolysin"/>
    <property type="match status" value="1"/>
</dbReference>
<feature type="signal peptide" evidence="9">
    <location>
        <begin position="1"/>
        <end position="23"/>
    </location>
</feature>
<keyword evidence="3" id="KW-0378">Hydrolase</keyword>
<evidence type="ECO:0000256" key="4">
    <source>
        <dbReference type="ARBA" id="ARBA00022833"/>
    </source>
</evidence>
<feature type="binding site" evidence="8">
    <location>
        <position position="383"/>
    </location>
    <ligand>
        <name>Zn(2+)</name>
        <dbReference type="ChEBI" id="CHEBI:29105"/>
        <note>catalytic</note>
    </ligand>
</feature>
<proteinExistence type="predicted"/>
<feature type="domain" description="Peptidase M12B" evidence="10">
    <location>
        <begin position="217"/>
        <end position="444"/>
    </location>
</feature>
<dbReference type="GO" id="GO:0046872">
    <property type="term" value="F:metal ion binding"/>
    <property type="evidence" value="ECO:0007669"/>
    <property type="project" value="UniProtKB-KW"/>
</dbReference>
<evidence type="ECO:0000256" key="1">
    <source>
        <dbReference type="ARBA" id="ARBA00022670"/>
    </source>
</evidence>
<dbReference type="SUPFAM" id="SSF55486">
    <property type="entry name" value="Metalloproteases ('zincins'), catalytic domain"/>
    <property type="match status" value="1"/>
</dbReference>
<reference evidence="11" key="1">
    <citation type="journal article" date="2023" name="bioRxiv">
        <title>Scaffold-level genome assemblies of two parasitoid biocontrol wasps reveal the parthenogenesis mechanism and an associated novel virus.</title>
        <authorList>
            <person name="Inwood S."/>
            <person name="Skelly J."/>
            <person name="Guhlin J."/>
            <person name="Harrop T."/>
            <person name="Goldson S."/>
            <person name="Dearden P."/>
        </authorList>
    </citation>
    <scope>NUCLEOTIDE SEQUENCE</scope>
    <source>
        <strain evidence="11">Irish</strain>
        <tissue evidence="11">Whole body</tissue>
    </source>
</reference>
<keyword evidence="1" id="KW-0645">Protease</keyword>
<keyword evidence="4 8" id="KW-0862">Zinc</keyword>
<evidence type="ECO:0000313" key="11">
    <source>
        <dbReference type="EMBL" id="KAK0171979.1"/>
    </source>
</evidence>
<dbReference type="EMBL" id="JAQQBS010000002">
    <property type="protein sequence ID" value="KAK0171979.1"/>
    <property type="molecule type" value="Genomic_DNA"/>
</dbReference>
<accession>A0AA39FMI1</accession>
<feature type="binding site" evidence="8">
    <location>
        <position position="389"/>
    </location>
    <ligand>
        <name>Zn(2+)</name>
        <dbReference type="ChEBI" id="CHEBI:29105"/>
        <note>catalytic</note>
    </ligand>
</feature>
<dbReference type="PROSITE" id="PS50215">
    <property type="entry name" value="ADAM_MEPRO"/>
    <property type="match status" value="1"/>
</dbReference>
<reference evidence="11" key="2">
    <citation type="submission" date="2023-03" db="EMBL/GenBank/DDBJ databases">
        <authorList>
            <person name="Inwood S.N."/>
            <person name="Skelly J.G."/>
            <person name="Guhlin J."/>
            <person name="Harrop T.W.R."/>
            <person name="Goldson S.G."/>
            <person name="Dearden P.K."/>
        </authorList>
    </citation>
    <scope>NUCLEOTIDE SEQUENCE</scope>
    <source>
        <strain evidence="11">Irish</strain>
        <tissue evidence="11">Whole body</tissue>
    </source>
</reference>
<dbReference type="GO" id="GO:0006509">
    <property type="term" value="P:membrane protein ectodomain proteolysis"/>
    <property type="evidence" value="ECO:0007669"/>
    <property type="project" value="TreeGrafter"/>
</dbReference>
<evidence type="ECO:0000256" key="7">
    <source>
        <dbReference type="ARBA" id="ARBA00023180"/>
    </source>
</evidence>
<dbReference type="GO" id="GO:0004222">
    <property type="term" value="F:metalloendopeptidase activity"/>
    <property type="evidence" value="ECO:0007669"/>
    <property type="project" value="InterPro"/>
</dbReference>
<feature type="binding site" evidence="8">
    <location>
        <position position="379"/>
    </location>
    <ligand>
        <name>Zn(2+)</name>
        <dbReference type="ChEBI" id="CHEBI:29105"/>
        <note>catalytic</note>
    </ligand>
</feature>
<keyword evidence="7" id="KW-0325">Glycoprotein</keyword>
<dbReference type="Gene3D" id="3.40.1620.60">
    <property type="match status" value="1"/>
</dbReference>
<feature type="chain" id="PRO_5041436223" description="Peptidase M12B domain-containing protein" evidence="9">
    <location>
        <begin position="24"/>
        <end position="524"/>
    </location>
</feature>
<keyword evidence="12" id="KW-1185">Reference proteome</keyword>